<organism evidence="6 7">
    <name type="scientific">Microctonus aethiopoides</name>
    <dbReference type="NCBI Taxonomy" id="144406"/>
    <lineage>
        <taxon>Eukaryota</taxon>
        <taxon>Metazoa</taxon>
        <taxon>Ecdysozoa</taxon>
        <taxon>Arthropoda</taxon>
        <taxon>Hexapoda</taxon>
        <taxon>Insecta</taxon>
        <taxon>Pterygota</taxon>
        <taxon>Neoptera</taxon>
        <taxon>Endopterygota</taxon>
        <taxon>Hymenoptera</taxon>
        <taxon>Apocrita</taxon>
        <taxon>Ichneumonoidea</taxon>
        <taxon>Braconidae</taxon>
        <taxon>Euphorinae</taxon>
        <taxon>Microctonus</taxon>
    </lineage>
</organism>
<dbReference type="Pfam" id="PF02854">
    <property type="entry name" value="MIF4G"/>
    <property type="match status" value="1"/>
</dbReference>
<name>A0AA39F1K0_9HYME</name>
<dbReference type="GO" id="GO:0016281">
    <property type="term" value="C:eukaryotic translation initiation factor 4F complex"/>
    <property type="evidence" value="ECO:0007669"/>
    <property type="project" value="TreeGrafter"/>
</dbReference>
<dbReference type="InterPro" id="IPR003890">
    <property type="entry name" value="MIF4G-like_typ-3"/>
</dbReference>
<sequence length="540" mass="62209">MSTFTQGKQPNSGYGKPTGSYPRPGDRYGNQPKNRRENAFKYEDISSGPPPWLNSYLENFKKKFITELTDNIVRTIDSSYRTSAELRKQRSNYFALKQRLAQLEAERNDDKSQAENIQQQSAVHNKNNDDKKLEEKKFHSRSETNCKDENKCINKSIPSSSKISSPKIMDEASEEIIKQSSTPEFIENLVNDTIEVTRDVIPSEVLNHFQDNQSNTVTTIVIDAQDDMGLSTIQTNEIVEDSNQLIQTEIKGSLEEILNLLCETKFNEEILITDEPNKVDDNIEIDQISTAKNLENDVMETAKLDKTLDEQNQITIIKLTSENLDSVIENIKKIDINTTEKQQEVVDFIFDRAINEPNNSFVYARLCKQFADTHECTATFREMLITRCNIELMNHKEKVTILMKIKERVKCDEEKNVHKNEIKSHEFMGTVLFIGELYNQKLLSDGIIEKYLQCFLQNDVESELEYLCHILRHVGKNFELHDKSIAPYMNHLSELCEIGGINENLTTLIKSLIELLENNWQPLIRDDSSEITKLEDATNE</sequence>
<keyword evidence="3" id="KW-0648">Protein biosynthesis</keyword>
<evidence type="ECO:0000313" key="7">
    <source>
        <dbReference type="Proteomes" id="UP001168990"/>
    </source>
</evidence>
<feature type="domain" description="MIF4G" evidence="5">
    <location>
        <begin position="309"/>
        <end position="519"/>
    </location>
</feature>
<keyword evidence="2" id="KW-0396">Initiation factor</keyword>
<evidence type="ECO:0000256" key="3">
    <source>
        <dbReference type="ARBA" id="ARBA00022917"/>
    </source>
</evidence>
<feature type="compositionally biased region" description="Basic and acidic residues" evidence="4">
    <location>
        <begin position="126"/>
        <end position="145"/>
    </location>
</feature>
<feature type="compositionally biased region" description="Basic and acidic residues" evidence="4">
    <location>
        <begin position="34"/>
        <end position="44"/>
    </location>
</feature>
<dbReference type="PANTHER" id="PTHR23253:SF9">
    <property type="entry name" value="EUKARYOTIC TRANSLATION INITIATION FACTOR 4 GAMMA 2"/>
    <property type="match status" value="1"/>
</dbReference>
<accession>A0AA39F1K0</accession>
<dbReference type="Gene3D" id="1.25.40.180">
    <property type="match status" value="1"/>
</dbReference>
<feature type="region of interest" description="Disordered" evidence="4">
    <location>
        <begin position="1"/>
        <end position="45"/>
    </location>
</feature>
<dbReference type="AlphaFoldDB" id="A0AA39F1K0"/>
<gene>
    <name evidence="6" type="ORF">PV328_007876</name>
</gene>
<dbReference type="Proteomes" id="UP001168990">
    <property type="component" value="Unassembled WGS sequence"/>
</dbReference>
<evidence type="ECO:0000313" key="6">
    <source>
        <dbReference type="EMBL" id="KAK0160468.1"/>
    </source>
</evidence>
<dbReference type="PANTHER" id="PTHR23253">
    <property type="entry name" value="EUKARYOTIC TRANSLATION INITIATION FACTOR 4 GAMMA"/>
    <property type="match status" value="1"/>
</dbReference>
<protein>
    <recommendedName>
        <fullName evidence="5">MIF4G domain-containing protein</fullName>
    </recommendedName>
</protein>
<comment type="similarity">
    <text evidence="1">Belongs to the eukaryotic initiation factor 4G family.</text>
</comment>
<dbReference type="GO" id="GO:0003743">
    <property type="term" value="F:translation initiation factor activity"/>
    <property type="evidence" value="ECO:0007669"/>
    <property type="project" value="UniProtKB-KW"/>
</dbReference>
<dbReference type="InterPro" id="IPR016024">
    <property type="entry name" value="ARM-type_fold"/>
</dbReference>
<dbReference type="SUPFAM" id="SSF48371">
    <property type="entry name" value="ARM repeat"/>
    <property type="match status" value="1"/>
</dbReference>
<comment type="caution">
    <text evidence="6">The sequence shown here is derived from an EMBL/GenBank/DDBJ whole genome shotgun (WGS) entry which is preliminary data.</text>
</comment>
<feature type="compositionally biased region" description="Polar residues" evidence="4">
    <location>
        <begin position="1"/>
        <end position="12"/>
    </location>
</feature>
<dbReference type="GO" id="GO:0003729">
    <property type="term" value="F:mRNA binding"/>
    <property type="evidence" value="ECO:0007669"/>
    <property type="project" value="TreeGrafter"/>
</dbReference>
<evidence type="ECO:0000259" key="5">
    <source>
        <dbReference type="SMART" id="SM00543"/>
    </source>
</evidence>
<evidence type="ECO:0000256" key="4">
    <source>
        <dbReference type="SAM" id="MobiDB-lite"/>
    </source>
</evidence>
<dbReference type="SMART" id="SM00543">
    <property type="entry name" value="MIF4G"/>
    <property type="match status" value="1"/>
</dbReference>
<reference evidence="6" key="2">
    <citation type="submission" date="2023-03" db="EMBL/GenBank/DDBJ databases">
        <authorList>
            <person name="Inwood S.N."/>
            <person name="Skelly J.G."/>
            <person name="Guhlin J."/>
            <person name="Harrop T.W.R."/>
            <person name="Goldson S.G."/>
            <person name="Dearden P.K."/>
        </authorList>
    </citation>
    <scope>NUCLEOTIDE SEQUENCE</scope>
    <source>
        <strain evidence="6">Irish</strain>
        <tissue evidence="6">Whole body</tissue>
    </source>
</reference>
<reference evidence="6" key="1">
    <citation type="journal article" date="2023" name="bioRxiv">
        <title>Scaffold-level genome assemblies of two parasitoid biocontrol wasps reveal the parthenogenesis mechanism and an associated novel virus.</title>
        <authorList>
            <person name="Inwood S."/>
            <person name="Skelly J."/>
            <person name="Guhlin J."/>
            <person name="Harrop T."/>
            <person name="Goldson S."/>
            <person name="Dearden P."/>
        </authorList>
    </citation>
    <scope>NUCLEOTIDE SEQUENCE</scope>
    <source>
        <strain evidence="6">Irish</strain>
        <tissue evidence="6">Whole body</tissue>
    </source>
</reference>
<evidence type="ECO:0000256" key="2">
    <source>
        <dbReference type="ARBA" id="ARBA00022540"/>
    </source>
</evidence>
<keyword evidence="7" id="KW-1185">Reference proteome</keyword>
<evidence type="ECO:0000256" key="1">
    <source>
        <dbReference type="ARBA" id="ARBA00005775"/>
    </source>
</evidence>
<proteinExistence type="inferred from homology"/>
<feature type="region of interest" description="Disordered" evidence="4">
    <location>
        <begin position="105"/>
        <end position="145"/>
    </location>
</feature>
<feature type="compositionally biased region" description="Polar residues" evidence="4">
    <location>
        <begin position="114"/>
        <end position="124"/>
    </location>
</feature>
<dbReference type="EMBL" id="JAQQBS010001423">
    <property type="protein sequence ID" value="KAK0160468.1"/>
    <property type="molecule type" value="Genomic_DNA"/>
</dbReference>